<dbReference type="SUPFAM" id="SSF50346">
    <property type="entry name" value="PRC-barrel domain"/>
    <property type="match status" value="1"/>
</dbReference>
<dbReference type="InterPro" id="IPR027275">
    <property type="entry name" value="PRC-brl_dom"/>
</dbReference>
<evidence type="ECO:0000313" key="2">
    <source>
        <dbReference type="EMBL" id="GHO53518.1"/>
    </source>
</evidence>
<accession>A0ABQ3UL99</accession>
<sequence length="160" mass="17485">METTSSRKWSELLGLPVYVPKLGKSLGTVVDFFFKEGSNSIYALRVHTRVNGDFALPVRGIKAVEVDRVTIDNENMLIKALPPLPQSKDLIGMPVVSEKDEALGEVGEISIALYPLNAMRLNALGISTNGHKARGISADSILSFTNEKVVVENHIARKLK</sequence>
<comment type="caution">
    <text evidence="2">The sequence shown here is derived from an EMBL/GenBank/DDBJ whole genome shotgun (WGS) entry which is preliminary data.</text>
</comment>
<evidence type="ECO:0000259" key="1">
    <source>
        <dbReference type="Pfam" id="PF05239"/>
    </source>
</evidence>
<gene>
    <name evidence="2" type="ORF">KSB_19930</name>
</gene>
<reference evidence="2 3" key="1">
    <citation type="journal article" date="2021" name="Int. J. Syst. Evol. Microbiol.">
        <title>Reticulibacter mediterranei gen. nov., sp. nov., within the new family Reticulibacteraceae fam. nov., and Ktedonospora formicarum gen. nov., sp. nov., Ktedonobacter robiniae sp. nov., Dictyobacter formicarum sp. nov. and Dictyobacter arantiisoli sp. nov., belonging to the class Ktedonobacteria.</title>
        <authorList>
            <person name="Yabe S."/>
            <person name="Zheng Y."/>
            <person name="Wang C.M."/>
            <person name="Sakai Y."/>
            <person name="Abe K."/>
            <person name="Yokota A."/>
            <person name="Donadio S."/>
            <person name="Cavaletti L."/>
            <person name="Monciardini P."/>
        </authorList>
    </citation>
    <scope>NUCLEOTIDE SEQUENCE [LARGE SCALE GENOMIC DNA]</scope>
    <source>
        <strain evidence="2 3">SOSP1-30</strain>
    </source>
</reference>
<dbReference type="EMBL" id="BNJG01000001">
    <property type="protein sequence ID" value="GHO53518.1"/>
    <property type="molecule type" value="Genomic_DNA"/>
</dbReference>
<evidence type="ECO:0000313" key="3">
    <source>
        <dbReference type="Proteomes" id="UP000654345"/>
    </source>
</evidence>
<keyword evidence="3" id="KW-1185">Reference proteome</keyword>
<feature type="domain" description="PRC-barrel" evidence="1">
    <location>
        <begin position="9"/>
        <end position="73"/>
    </location>
</feature>
<dbReference type="Pfam" id="PF05239">
    <property type="entry name" value="PRC"/>
    <property type="match status" value="1"/>
</dbReference>
<dbReference type="RefSeq" id="WP_201370338.1">
    <property type="nucleotide sequence ID" value="NZ_BNJG01000001.1"/>
</dbReference>
<proteinExistence type="predicted"/>
<organism evidence="2 3">
    <name type="scientific">Ktedonobacter robiniae</name>
    <dbReference type="NCBI Taxonomy" id="2778365"/>
    <lineage>
        <taxon>Bacteria</taxon>
        <taxon>Bacillati</taxon>
        <taxon>Chloroflexota</taxon>
        <taxon>Ktedonobacteria</taxon>
        <taxon>Ktedonobacterales</taxon>
        <taxon>Ktedonobacteraceae</taxon>
        <taxon>Ktedonobacter</taxon>
    </lineage>
</organism>
<name>A0ABQ3UL99_9CHLR</name>
<dbReference type="Gene3D" id="2.30.30.240">
    <property type="entry name" value="PRC-barrel domain"/>
    <property type="match status" value="1"/>
</dbReference>
<protein>
    <recommendedName>
        <fullName evidence="1">PRC-barrel domain-containing protein</fullName>
    </recommendedName>
</protein>
<dbReference type="Proteomes" id="UP000654345">
    <property type="component" value="Unassembled WGS sequence"/>
</dbReference>
<dbReference type="InterPro" id="IPR011033">
    <property type="entry name" value="PRC_barrel-like_sf"/>
</dbReference>